<evidence type="ECO:0000313" key="2">
    <source>
        <dbReference type="EMBL" id="OGL70994.1"/>
    </source>
</evidence>
<dbReference type="STRING" id="1802389.A3C17_00360"/>
<name>A0A1F7TZN0_9BACT</name>
<organism evidence="2 3">
    <name type="scientific">Candidatus Uhrbacteria bacterium RIFCSPHIGHO2_02_FULL_53_13</name>
    <dbReference type="NCBI Taxonomy" id="1802389"/>
    <lineage>
        <taxon>Bacteria</taxon>
        <taxon>Candidatus Uhriibacteriota</taxon>
    </lineage>
</organism>
<dbReference type="AlphaFoldDB" id="A0A1F7TZN0"/>
<keyword evidence="1" id="KW-0472">Membrane</keyword>
<proteinExistence type="predicted"/>
<dbReference type="Proteomes" id="UP000177097">
    <property type="component" value="Unassembled WGS sequence"/>
</dbReference>
<keyword evidence="1" id="KW-1133">Transmembrane helix</keyword>
<evidence type="ECO:0000256" key="1">
    <source>
        <dbReference type="SAM" id="Phobius"/>
    </source>
</evidence>
<sequence>MSWFWRIIIGLIVSAFGFLVVWKSSDVVDLMGRSYWAETQFAIWGGTTGIMKIVGTVAIFIGFFIMTNLHMDLMAWLVSPFIPKPR</sequence>
<feature type="transmembrane region" description="Helical" evidence="1">
    <location>
        <begin position="5"/>
        <end position="22"/>
    </location>
</feature>
<accession>A0A1F7TZN0</accession>
<feature type="transmembrane region" description="Helical" evidence="1">
    <location>
        <begin position="42"/>
        <end position="65"/>
    </location>
</feature>
<protein>
    <submittedName>
        <fullName evidence="2">Uncharacterized protein</fullName>
    </submittedName>
</protein>
<gene>
    <name evidence="2" type="ORF">A3C17_00360</name>
</gene>
<reference evidence="2 3" key="1">
    <citation type="journal article" date="2016" name="Nat. Commun.">
        <title>Thousands of microbial genomes shed light on interconnected biogeochemical processes in an aquifer system.</title>
        <authorList>
            <person name="Anantharaman K."/>
            <person name="Brown C.T."/>
            <person name="Hug L.A."/>
            <person name="Sharon I."/>
            <person name="Castelle C.J."/>
            <person name="Probst A.J."/>
            <person name="Thomas B.C."/>
            <person name="Singh A."/>
            <person name="Wilkins M.J."/>
            <person name="Karaoz U."/>
            <person name="Brodie E.L."/>
            <person name="Williams K.H."/>
            <person name="Hubbard S.S."/>
            <person name="Banfield J.F."/>
        </authorList>
    </citation>
    <scope>NUCLEOTIDE SEQUENCE [LARGE SCALE GENOMIC DNA]</scope>
</reference>
<keyword evidence="1" id="KW-0812">Transmembrane</keyword>
<comment type="caution">
    <text evidence="2">The sequence shown here is derived from an EMBL/GenBank/DDBJ whole genome shotgun (WGS) entry which is preliminary data.</text>
</comment>
<evidence type="ECO:0000313" key="3">
    <source>
        <dbReference type="Proteomes" id="UP000177097"/>
    </source>
</evidence>
<dbReference type="EMBL" id="MGDX01000018">
    <property type="protein sequence ID" value="OGL70994.1"/>
    <property type="molecule type" value="Genomic_DNA"/>
</dbReference>